<reference evidence="2 3" key="1">
    <citation type="journal article" date="2018" name="Sci. Rep.">
        <title>Comparative genomics provides insights into the lifestyle and reveals functional heterogeneity of dark septate endophytic fungi.</title>
        <authorList>
            <person name="Knapp D.G."/>
            <person name="Nemeth J.B."/>
            <person name="Barry K."/>
            <person name="Hainaut M."/>
            <person name="Henrissat B."/>
            <person name="Johnson J."/>
            <person name="Kuo A."/>
            <person name="Lim J.H.P."/>
            <person name="Lipzen A."/>
            <person name="Nolan M."/>
            <person name="Ohm R.A."/>
            <person name="Tamas L."/>
            <person name="Grigoriev I.V."/>
            <person name="Spatafora J.W."/>
            <person name="Nagy L.G."/>
            <person name="Kovacs G.M."/>
        </authorList>
    </citation>
    <scope>NUCLEOTIDE SEQUENCE [LARGE SCALE GENOMIC DNA]</scope>
    <source>
        <strain evidence="2 3">DSE2036</strain>
    </source>
</reference>
<dbReference type="EMBL" id="KZ805304">
    <property type="protein sequence ID" value="PVI07427.1"/>
    <property type="molecule type" value="Genomic_DNA"/>
</dbReference>
<gene>
    <name evidence="2" type="ORF">DM02DRAFT_497192</name>
</gene>
<feature type="non-terminal residue" evidence="2">
    <location>
        <position position="201"/>
    </location>
</feature>
<evidence type="ECO:0000256" key="1">
    <source>
        <dbReference type="SAM" id="MobiDB-lite"/>
    </source>
</evidence>
<proteinExistence type="predicted"/>
<dbReference type="AlphaFoldDB" id="A0A2V1EA61"/>
<dbReference type="OrthoDB" id="3944493at2759"/>
<feature type="compositionally biased region" description="Basic and acidic residues" evidence="1">
    <location>
        <begin position="140"/>
        <end position="163"/>
    </location>
</feature>
<dbReference type="Proteomes" id="UP000244855">
    <property type="component" value="Unassembled WGS sequence"/>
</dbReference>
<feature type="non-terminal residue" evidence="2">
    <location>
        <position position="1"/>
    </location>
</feature>
<keyword evidence="3" id="KW-1185">Reference proteome</keyword>
<protein>
    <submittedName>
        <fullName evidence="2">Uncharacterized protein</fullName>
    </submittedName>
</protein>
<feature type="region of interest" description="Disordered" evidence="1">
    <location>
        <begin position="140"/>
        <end position="184"/>
    </location>
</feature>
<name>A0A2V1EA61_9PLEO</name>
<evidence type="ECO:0000313" key="2">
    <source>
        <dbReference type="EMBL" id="PVI07427.1"/>
    </source>
</evidence>
<accession>A0A2V1EA61</accession>
<evidence type="ECO:0000313" key="3">
    <source>
        <dbReference type="Proteomes" id="UP000244855"/>
    </source>
</evidence>
<organism evidence="2 3">
    <name type="scientific">Periconia macrospinosa</name>
    <dbReference type="NCBI Taxonomy" id="97972"/>
    <lineage>
        <taxon>Eukaryota</taxon>
        <taxon>Fungi</taxon>
        <taxon>Dikarya</taxon>
        <taxon>Ascomycota</taxon>
        <taxon>Pezizomycotina</taxon>
        <taxon>Dothideomycetes</taxon>
        <taxon>Pleosporomycetidae</taxon>
        <taxon>Pleosporales</taxon>
        <taxon>Massarineae</taxon>
        <taxon>Periconiaceae</taxon>
        <taxon>Periconia</taxon>
    </lineage>
</organism>
<sequence length="201" mass="23266">LSPKKEKHDRVRIFTPPKPMLNGCILPGPIAQMEAFTGWSVRGHTEKGNRPTWWCKFDKVVVFDGVEEIEGEMRFKIRTSKGLTVARRRGDTETVVIPMNCAHCQDMLNRTEWKYDVQVCKRTVCWDCNERCKWEVEQEKKKKSKDAAEGQNVERGDANRIRADSVLQDEQERHEELMSKIGIEPAPKEPIEIVGSIEERL</sequence>